<reference evidence="9" key="1">
    <citation type="submission" date="2020-07" db="EMBL/GenBank/DDBJ databases">
        <title>Genome sequence and genetic diversity analysis of an under-domesticated orphan crop, white fonio (Digitaria exilis).</title>
        <authorList>
            <person name="Bennetzen J.L."/>
            <person name="Chen S."/>
            <person name="Ma X."/>
            <person name="Wang X."/>
            <person name="Yssel A.E.J."/>
            <person name="Chaluvadi S.R."/>
            <person name="Johnson M."/>
            <person name="Gangashetty P."/>
            <person name="Hamidou F."/>
            <person name="Sanogo M.D."/>
            <person name="Zwaenepoel A."/>
            <person name="Wallace J."/>
            <person name="Van De Peer Y."/>
            <person name="Van Deynze A."/>
        </authorList>
    </citation>
    <scope>NUCLEOTIDE SEQUENCE</scope>
    <source>
        <tissue evidence="9">Leaves</tissue>
    </source>
</reference>
<dbReference type="OrthoDB" id="288590at2759"/>
<evidence type="ECO:0000256" key="2">
    <source>
        <dbReference type="ARBA" id="ARBA00022723"/>
    </source>
</evidence>
<evidence type="ECO:0000313" key="9">
    <source>
        <dbReference type="EMBL" id="KAF8676479.1"/>
    </source>
</evidence>
<evidence type="ECO:0000256" key="3">
    <source>
        <dbReference type="ARBA" id="ARBA00022964"/>
    </source>
</evidence>
<sequence>MGITKVDLRGVEPGLPGWQEARTAVTASLLAHGCVVVTYDAQAQEGRQALFGRALPELFTLPLETKLRNVSTMGKFRGYLGNKDAEVDNESVSIDEPTDKGSIHGFANLFWPKGNPEFCDITLPFAKNLLKLEQTVHRMALEGLGVQEENIGSHLCSLTHSLRFWHYGAPKDTVNGLSLKMHRDFNMSTLIVQHEVEGLEVQAKDGSWLSIDPEPNTFTFLAGELFTVVTNGRVPSCVHRVRTLSNRERFSMVFGCWSTVGGVVSVMDELVDVEHPLMYNPCRADEYVEFLYSKDGLKHDDPLRAFCGVVDKGSSSSME</sequence>
<evidence type="ECO:0000259" key="8">
    <source>
        <dbReference type="PROSITE" id="PS51471"/>
    </source>
</evidence>
<dbReference type="Gene3D" id="2.60.120.330">
    <property type="entry name" value="B-lactam Antibiotic, Isopenicillin N Synthase, Chain"/>
    <property type="match status" value="1"/>
</dbReference>
<evidence type="ECO:0000256" key="1">
    <source>
        <dbReference type="ARBA" id="ARBA00008056"/>
    </source>
</evidence>
<dbReference type="InterPro" id="IPR005123">
    <property type="entry name" value="Oxoglu/Fe-dep_dioxygenase_dom"/>
</dbReference>
<comment type="function">
    <text evidence="4">2-oxoglutarate-dependent dioxygenase essential for auxin catabolism and maintenance of auxin homeostasis in reproductive organs. Catalyzes the irreversible oxidation of indole-3-acetic acid (IAA) to the biologically inactive 2-oxoindole-3-acetic acid (OxIAA).</text>
</comment>
<organism evidence="9 10">
    <name type="scientific">Digitaria exilis</name>
    <dbReference type="NCBI Taxonomy" id="1010633"/>
    <lineage>
        <taxon>Eukaryota</taxon>
        <taxon>Viridiplantae</taxon>
        <taxon>Streptophyta</taxon>
        <taxon>Embryophyta</taxon>
        <taxon>Tracheophyta</taxon>
        <taxon>Spermatophyta</taxon>
        <taxon>Magnoliopsida</taxon>
        <taxon>Liliopsida</taxon>
        <taxon>Poales</taxon>
        <taxon>Poaceae</taxon>
        <taxon>PACMAD clade</taxon>
        <taxon>Panicoideae</taxon>
        <taxon>Panicodae</taxon>
        <taxon>Paniceae</taxon>
        <taxon>Anthephorinae</taxon>
        <taxon>Digitaria</taxon>
    </lineage>
</organism>
<dbReference type="InterPro" id="IPR050231">
    <property type="entry name" value="Iron_ascorbate_oxido_reductase"/>
</dbReference>
<dbReference type="AlphaFoldDB" id="A0A835B4H4"/>
<keyword evidence="7" id="KW-0408">Iron</keyword>
<comment type="similarity">
    <text evidence="1 7">Belongs to the iron/ascorbate-dependent oxidoreductase family.</text>
</comment>
<dbReference type="EMBL" id="JACEFO010002165">
    <property type="protein sequence ID" value="KAF8676479.1"/>
    <property type="molecule type" value="Genomic_DNA"/>
</dbReference>
<dbReference type="InterPro" id="IPR044861">
    <property type="entry name" value="IPNS-like_FE2OG_OXY"/>
</dbReference>
<dbReference type="GO" id="GO:0051213">
    <property type="term" value="F:dioxygenase activity"/>
    <property type="evidence" value="ECO:0007669"/>
    <property type="project" value="UniProtKB-KW"/>
</dbReference>
<dbReference type="InterPro" id="IPR027443">
    <property type="entry name" value="IPNS-like_sf"/>
</dbReference>
<keyword evidence="7" id="KW-0560">Oxidoreductase</keyword>
<dbReference type="FunFam" id="2.60.120.330:FF:000017">
    <property type="entry name" value="2-oxoglutarate-dependent dioxygenase DAO"/>
    <property type="match status" value="1"/>
</dbReference>
<dbReference type="GO" id="GO:0046872">
    <property type="term" value="F:metal ion binding"/>
    <property type="evidence" value="ECO:0007669"/>
    <property type="project" value="UniProtKB-KW"/>
</dbReference>
<evidence type="ECO:0000256" key="6">
    <source>
        <dbReference type="ARBA" id="ARBA00076740"/>
    </source>
</evidence>
<proteinExistence type="inferred from homology"/>
<accession>A0A835B4H4</accession>
<gene>
    <name evidence="9" type="ORF">HU200_047036</name>
</gene>
<dbReference type="PANTHER" id="PTHR47990">
    <property type="entry name" value="2-OXOGLUTARATE (2OG) AND FE(II)-DEPENDENT OXYGENASE SUPERFAMILY PROTEIN-RELATED"/>
    <property type="match status" value="1"/>
</dbReference>
<keyword evidence="3" id="KW-0223">Dioxygenase</keyword>
<protein>
    <recommendedName>
        <fullName evidence="5">2-oxoglutarate-dependent dioxygenase DAO</fullName>
    </recommendedName>
    <alternativeName>
        <fullName evidence="6">Protein DIOXYGENASE FOR AUXIN OXIDATION</fullName>
    </alternativeName>
</protein>
<feature type="domain" description="Fe2OG dioxygenase" evidence="8">
    <location>
        <begin position="158"/>
        <end position="258"/>
    </location>
</feature>
<evidence type="ECO:0000256" key="5">
    <source>
        <dbReference type="ARBA" id="ARBA00074102"/>
    </source>
</evidence>
<name>A0A835B4H4_9POAL</name>
<keyword evidence="2 7" id="KW-0479">Metal-binding</keyword>
<keyword evidence="10" id="KW-1185">Reference proteome</keyword>
<dbReference type="PROSITE" id="PS51471">
    <property type="entry name" value="FE2OG_OXY"/>
    <property type="match status" value="1"/>
</dbReference>
<dbReference type="Pfam" id="PF03171">
    <property type="entry name" value="2OG-FeII_Oxy"/>
    <property type="match status" value="1"/>
</dbReference>
<evidence type="ECO:0000313" key="10">
    <source>
        <dbReference type="Proteomes" id="UP000636709"/>
    </source>
</evidence>
<dbReference type="Proteomes" id="UP000636709">
    <property type="component" value="Unassembled WGS sequence"/>
</dbReference>
<comment type="caution">
    <text evidence="9">The sequence shown here is derived from an EMBL/GenBank/DDBJ whole genome shotgun (WGS) entry which is preliminary data.</text>
</comment>
<evidence type="ECO:0000256" key="4">
    <source>
        <dbReference type="ARBA" id="ARBA00054658"/>
    </source>
</evidence>
<dbReference type="SUPFAM" id="SSF51197">
    <property type="entry name" value="Clavaminate synthase-like"/>
    <property type="match status" value="1"/>
</dbReference>
<evidence type="ECO:0000256" key="7">
    <source>
        <dbReference type="RuleBase" id="RU003682"/>
    </source>
</evidence>